<name>A0A9D2CWN9_9BACE</name>
<evidence type="ECO:0000313" key="8">
    <source>
        <dbReference type="Proteomes" id="UP000824023"/>
    </source>
</evidence>
<keyword evidence="3 4" id="KW-0413">Isomerase</keyword>
<keyword evidence="5" id="KW-0732">Signal</keyword>
<evidence type="ECO:0000256" key="4">
    <source>
        <dbReference type="RuleBase" id="RU003915"/>
    </source>
</evidence>
<sequence length="220" mass="24847">MRRLMTFFRLPLCLAACALGLASCDETQEASAYDNWQARNEAFVDSLRAVAGDNYLTWQNPPTRAITDIGTDGMELGKLYALLVQDGGNTDGQQYVYCKKLVDNPDGERVLYSDRVDIYYYGTLINNVSFDGNFDGWGATDVLEPEDFTERWYTDFDQPSTFTLTGIVRGFTWVLQYCRTGERWMVYIPWQSGYGSSDSNGIPGYSTLAFDFIVDSIVTD</sequence>
<dbReference type="SUPFAM" id="SSF54534">
    <property type="entry name" value="FKBP-like"/>
    <property type="match status" value="1"/>
</dbReference>
<dbReference type="Pfam" id="PF00254">
    <property type="entry name" value="FKBP_C"/>
    <property type="match status" value="1"/>
</dbReference>
<dbReference type="Proteomes" id="UP000824023">
    <property type="component" value="Unassembled WGS sequence"/>
</dbReference>
<reference evidence="7" key="1">
    <citation type="journal article" date="2021" name="PeerJ">
        <title>Extensive microbial diversity within the chicken gut microbiome revealed by metagenomics and culture.</title>
        <authorList>
            <person name="Gilroy R."/>
            <person name="Ravi A."/>
            <person name="Getino M."/>
            <person name="Pursley I."/>
            <person name="Horton D.L."/>
            <person name="Alikhan N.F."/>
            <person name="Baker D."/>
            <person name="Gharbi K."/>
            <person name="Hall N."/>
            <person name="Watson M."/>
            <person name="Adriaenssens E.M."/>
            <person name="Foster-Nyarko E."/>
            <person name="Jarju S."/>
            <person name="Secka A."/>
            <person name="Antonio M."/>
            <person name="Oren A."/>
            <person name="Chaudhuri R.R."/>
            <person name="La Ragione R."/>
            <person name="Hildebrand F."/>
            <person name="Pallen M.J."/>
        </authorList>
    </citation>
    <scope>NUCLEOTIDE SEQUENCE</scope>
    <source>
        <strain evidence="7">ChiHjej12B11-24981</strain>
    </source>
</reference>
<dbReference type="PROSITE" id="PS51257">
    <property type="entry name" value="PROKAR_LIPOPROTEIN"/>
    <property type="match status" value="1"/>
</dbReference>
<dbReference type="InterPro" id="IPR001179">
    <property type="entry name" value="PPIase_FKBP_dom"/>
</dbReference>
<reference evidence="7" key="2">
    <citation type="submission" date="2021-04" db="EMBL/GenBank/DDBJ databases">
        <authorList>
            <person name="Gilroy R."/>
        </authorList>
    </citation>
    <scope>NUCLEOTIDE SEQUENCE</scope>
    <source>
        <strain evidence="7">ChiHjej12B11-24981</strain>
    </source>
</reference>
<evidence type="ECO:0000259" key="6">
    <source>
        <dbReference type="PROSITE" id="PS50059"/>
    </source>
</evidence>
<evidence type="ECO:0000256" key="3">
    <source>
        <dbReference type="PROSITE-ProRule" id="PRU00277"/>
    </source>
</evidence>
<dbReference type="GO" id="GO:0003755">
    <property type="term" value="F:peptidyl-prolyl cis-trans isomerase activity"/>
    <property type="evidence" value="ECO:0007669"/>
    <property type="project" value="UniProtKB-UniRule"/>
</dbReference>
<feature type="signal peptide" evidence="5">
    <location>
        <begin position="1"/>
        <end position="32"/>
    </location>
</feature>
<dbReference type="AlphaFoldDB" id="A0A9D2CWN9"/>
<proteinExistence type="inferred from homology"/>
<evidence type="ECO:0000313" key="7">
    <source>
        <dbReference type="EMBL" id="HIZ01013.1"/>
    </source>
</evidence>
<dbReference type="InterPro" id="IPR046357">
    <property type="entry name" value="PPIase_dom_sf"/>
</dbReference>
<accession>A0A9D2CWN9</accession>
<dbReference type="Gene3D" id="3.10.50.40">
    <property type="match status" value="1"/>
</dbReference>
<feature type="domain" description="PPIase FKBP-type" evidence="6">
    <location>
        <begin position="113"/>
        <end position="218"/>
    </location>
</feature>
<evidence type="ECO:0000256" key="5">
    <source>
        <dbReference type="SAM" id="SignalP"/>
    </source>
</evidence>
<dbReference type="PROSITE" id="PS50059">
    <property type="entry name" value="FKBP_PPIASE"/>
    <property type="match status" value="1"/>
</dbReference>
<protein>
    <recommendedName>
        <fullName evidence="4">Peptidyl-prolyl cis-trans isomerase</fullName>
        <ecNumber evidence="4">5.2.1.8</ecNumber>
    </recommendedName>
</protein>
<comment type="similarity">
    <text evidence="4">Belongs to the FKBP-type PPIase family.</text>
</comment>
<evidence type="ECO:0000256" key="1">
    <source>
        <dbReference type="ARBA" id="ARBA00000971"/>
    </source>
</evidence>
<feature type="chain" id="PRO_5038735004" description="Peptidyl-prolyl cis-trans isomerase" evidence="5">
    <location>
        <begin position="33"/>
        <end position="220"/>
    </location>
</feature>
<comment type="caution">
    <text evidence="7">The sequence shown here is derived from an EMBL/GenBank/DDBJ whole genome shotgun (WGS) entry which is preliminary data.</text>
</comment>
<keyword evidence="2 3" id="KW-0697">Rotamase</keyword>
<gene>
    <name evidence="7" type="ORF">H9819_02000</name>
</gene>
<organism evidence="7 8">
    <name type="scientific">Candidatus Bacteroides merdipullorum</name>
    <dbReference type="NCBI Taxonomy" id="2838474"/>
    <lineage>
        <taxon>Bacteria</taxon>
        <taxon>Pseudomonadati</taxon>
        <taxon>Bacteroidota</taxon>
        <taxon>Bacteroidia</taxon>
        <taxon>Bacteroidales</taxon>
        <taxon>Bacteroidaceae</taxon>
        <taxon>Bacteroides</taxon>
    </lineage>
</organism>
<evidence type="ECO:0000256" key="2">
    <source>
        <dbReference type="ARBA" id="ARBA00023110"/>
    </source>
</evidence>
<dbReference type="EC" id="5.2.1.8" evidence="4"/>
<comment type="catalytic activity">
    <reaction evidence="1 3 4">
        <text>[protein]-peptidylproline (omega=180) = [protein]-peptidylproline (omega=0)</text>
        <dbReference type="Rhea" id="RHEA:16237"/>
        <dbReference type="Rhea" id="RHEA-COMP:10747"/>
        <dbReference type="Rhea" id="RHEA-COMP:10748"/>
        <dbReference type="ChEBI" id="CHEBI:83833"/>
        <dbReference type="ChEBI" id="CHEBI:83834"/>
        <dbReference type="EC" id="5.2.1.8"/>
    </reaction>
</comment>
<dbReference type="EMBL" id="DXCK01000036">
    <property type="protein sequence ID" value="HIZ01013.1"/>
    <property type="molecule type" value="Genomic_DNA"/>
</dbReference>